<keyword evidence="2" id="KW-1185">Reference proteome</keyword>
<gene>
    <name evidence="1" type="ORF">L6164_026333</name>
</gene>
<evidence type="ECO:0000313" key="1">
    <source>
        <dbReference type="EMBL" id="KAI4313347.1"/>
    </source>
</evidence>
<proteinExistence type="predicted"/>
<organism evidence="1 2">
    <name type="scientific">Bauhinia variegata</name>
    <name type="common">Purple orchid tree</name>
    <name type="synonym">Phanera variegata</name>
    <dbReference type="NCBI Taxonomy" id="167791"/>
    <lineage>
        <taxon>Eukaryota</taxon>
        <taxon>Viridiplantae</taxon>
        <taxon>Streptophyta</taxon>
        <taxon>Embryophyta</taxon>
        <taxon>Tracheophyta</taxon>
        <taxon>Spermatophyta</taxon>
        <taxon>Magnoliopsida</taxon>
        <taxon>eudicotyledons</taxon>
        <taxon>Gunneridae</taxon>
        <taxon>Pentapetalae</taxon>
        <taxon>rosids</taxon>
        <taxon>fabids</taxon>
        <taxon>Fabales</taxon>
        <taxon>Fabaceae</taxon>
        <taxon>Cercidoideae</taxon>
        <taxon>Cercideae</taxon>
        <taxon>Bauhiniinae</taxon>
        <taxon>Bauhinia</taxon>
    </lineage>
</organism>
<dbReference type="EMBL" id="CM039436">
    <property type="protein sequence ID" value="KAI4313347.1"/>
    <property type="molecule type" value="Genomic_DNA"/>
</dbReference>
<sequence>MQHWWQQGVVMIEDFFGQLVKETGLLTSRWHPKGHLLLASSKDSTIWMWKMIEVPLLTHLIPISGESTCVVHVKTTNLLFNSLVILSFSCLKILHDSDSWAAIGGKDQKLIIKEIEHSLSQSTCDHKDGVTCLAWLGVSNVATSCAERYVRLWDSQSSEFVRTFRGHSDAIRSLSVSANHDYIVFISLDGTVLVFEVEGDL</sequence>
<name>A0ACB9LQS7_BAUVA</name>
<evidence type="ECO:0000313" key="2">
    <source>
        <dbReference type="Proteomes" id="UP000828941"/>
    </source>
</evidence>
<accession>A0ACB9LQS7</accession>
<comment type="caution">
    <text evidence="1">The sequence shown here is derived from an EMBL/GenBank/DDBJ whole genome shotgun (WGS) entry which is preliminary data.</text>
</comment>
<dbReference type="Proteomes" id="UP000828941">
    <property type="component" value="Chromosome 11"/>
</dbReference>
<protein>
    <submittedName>
        <fullName evidence="1">Uncharacterized protein</fullName>
    </submittedName>
</protein>
<reference evidence="1 2" key="1">
    <citation type="journal article" date="2022" name="DNA Res.">
        <title>Chromosomal-level genome assembly of the orchid tree Bauhinia variegata (Leguminosae; Cercidoideae) supports the allotetraploid origin hypothesis of Bauhinia.</title>
        <authorList>
            <person name="Zhong Y."/>
            <person name="Chen Y."/>
            <person name="Zheng D."/>
            <person name="Pang J."/>
            <person name="Liu Y."/>
            <person name="Luo S."/>
            <person name="Meng S."/>
            <person name="Qian L."/>
            <person name="Wei D."/>
            <person name="Dai S."/>
            <person name="Zhou R."/>
        </authorList>
    </citation>
    <scope>NUCLEOTIDE SEQUENCE [LARGE SCALE GENOMIC DNA]</scope>
    <source>
        <strain evidence="1">BV-YZ2020</strain>
    </source>
</reference>